<keyword evidence="4 10" id="KW-0812">Transmembrane</keyword>
<feature type="domain" description="Cation/H(+) antiporter central" evidence="12">
    <location>
        <begin position="492"/>
        <end position="619"/>
    </location>
</feature>
<evidence type="ECO:0000256" key="6">
    <source>
        <dbReference type="ARBA" id="ARBA00022989"/>
    </source>
</evidence>
<dbReference type="AlphaFoldDB" id="A0A822ZUV5"/>
<feature type="transmembrane region" description="Helical" evidence="10">
    <location>
        <begin position="416"/>
        <end position="436"/>
    </location>
</feature>
<evidence type="ECO:0000259" key="13">
    <source>
        <dbReference type="Pfam" id="PF23259"/>
    </source>
</evidence>
<feature type="transmembrane region" description="Helical" evidence="10">
    <location>
        <begin position="147"/>
        <end position="168"/>
    </location>
</feature>
<evidence type="ECO:0000313" key="15">
    <source>
        <dbReference type="Proteomes" id="UP000607653"/>
    </source>
</evidence>
<dbReference type="InterPro" id="IPR057290">
    <property type="entry name" value="CHX17_C"/>
</dbReference>
<feature type="domain" description="Cation/H(+) antiporter C-terminal" evidence="13">
    <location>
        <begin position="640"/>
        <end position="675"/>
    </location>
</feature>
<evidence type="ECO:0000313" key="14">
    <source>
        <dbReference type="EMBL" id="DAD46646.1"/>
    </source>
</evidence>
<evidence type="ECO:0000259" key="11">
    <source>
        <dbReference type="Pfam" id="PF00999"/>
    </source>
</evidence>
<evidence type="ECO:0000256" key="3">
    <source>
        <dbReference type="ARBA" id="ARBA00022538"/>
    </source>
</evidence>
<sequence length="752" mass="83590">MDSGVTSHCAHDNGGSAVASLMVELACILVVSHFLHFLLKPLGQPVTISQILAGFLLGPSGLSRIDFIREHVFQEEAVQYYQTMSTFSRILFMFLIGLEMDVPYLLRSFRLATIVAYGSNVGCCILAACFAPFIYQQTHAHGSIFKFSLIMMMLLSNTASPIVVRVAADLKLATSELGRLAISSSIVNDITCLIGVAVISTMSIQSKPVPRAHNPHHSRGGGEETHSRGIQQKLAAAILCLIVLFLAILTNRILARWLNRRNHSRKYISNLQVACILFFTTIVSIFTELIGYNSTITCFILGVFFPRDGKTTRTLLEKLSYPVHNFILPFYFGYTGFQADISHSMTFHNILLIVFVVCLSISGKIMGTIAACHYVSIPPNQGLILAFLLNVKGHVDLLIISLATATHGWPRNVHNLFLVTVVLNTVVVGPFVSYVVGKERKVMAYRHMGLERQNPDSELRMLACVHGPRHVPTLLGITAWLSGSCKAPVTPYLMHLVEITGKERSNLLYHQKEDDLSDDECFGGNDGMEINQMVDMFTSETGVHMNQITAASTLSTVYEDVCNGAEDLTISIILIPFHKYMRIDGKMECAKEGIRTINQKVLRHAPCTVGILIDKGFGAFGPTLQAMGSFDAQQQPCQMIAVLFFGGVDDREALAFASRLVMHPDVKLTLVRFLSTSTNEYINGMEMAITKDEEVLMTIQSHQSENDADQEFLASFYNRFNFRFISCSSDHSLSLFGLLLESESDWFWFREE</sequence>
<dbReference type="EMBL" id="DUZY01000008">
    <property type="protein sequence ID" value="DAD46646.1"/>
    <property type="molecule type" value="Genomic_DNA"/>
</dbReference>
<comment type="caution">
    <text evidence="14">The sequence shown here is derived from an EMBL/GenBank/DDBJ whole genome shotgun (WGS) entry which is preliminary data.</text>
</comment>
<keyword evidence="5" id="KW-0630">Potassium</keyword>
<feature type="transmembrane region" description="Helical" evidence="10">
    <location>
        <begin position="111"/>
        <end position="135"/>
    </location>
</feature>
<dbReference type="InterPro" id="IPR050794">
    <property type="entry name" value="CPA2_transporter"/>
</dbReference>
<dbReference type="Pfam" id="PF23259">
    <property type="entry name" value="CHX17_C"/>
    <property type="match status" value="1"/>
</dbReference>
<evidence type="ECO:0000256" key="5">
    <source>
        <dbReference type="ARBA" id="ARBA00022958"/>
    </source>
</evidence>
<feature type="transmembrane region" description="Helical" evidence="10">
    <location>
        <begin position="349"/>
        <end position="371"/>
    </location>
</feature>
<protein>
    <recommendedName>
        <fullName evidence="16">Cation/H(+) antiporter 1-like</fullName>
    </recommendedName>
</protein>
<dbReference type="PANTHER" id="PTHR32468">
    <property type="entry name" value="CATION/H + ANTIPORTER"/>
    <property type="match status" value="1"/>
</dbReference>
<evidence type="ECO:0000256" key="8">
    <source>
        <dbReference type="ARBA" id="ARBA00023136"/>
    </source>
</evidence>
<feature type="transmembrane region" description="Helical" evidence="10">
    <location>
        <begin position="383"/>
        <end position="404"/>
    </location>
</feature>
<keyword evidence="3" id="KW-0633">Potassium transport</keyword>
<proteinExistence type="inferred from homology"/>
<dbReference type="Proteomes" id="UP000607653">
    <property type="component" value="Unassembled WGS sequence"/>
</dbReference>
<reference evidence="14 15" key="1">
    <citation type="journal article" date="2020" name="Mol. Biol. Evol.">
        <title>Distinct Expression and Methylation Patterns for Genes with Different Fates following a Single Whole-Genome Duplication in Flowering Plants.</title>
        <authorList>
            <person name="Shi T."/>
            <person name="Rahmani R.S."/>
            <person name="Gugger P.F."/>
            <person name="Wang M."/>
            <person name="Li H."/>
            <person name="Zhang Y."/>
            <person name="Li Z."/>
            <person name="Wang Q."/>
            <person name="Van de Peer Y."/>
            <person name="Marchal K."/>
            <person name="Chen J."/>
        </authorList>
    </citation>
    <scope>NUCLEOTIDE SEQUENCE [LARGE SCALE GENOMIC DNA]</scope>
    <source>
        <tissue evidence="14">Leaf</tissue>
    </source>
</reference>
<dbReference type="GO" id="GO:0016020">
    <property type="term" value="C:membrane"/>
    <property type="evidence" value="ECO:0007669"/>
    <property type="project" value="UniProtKB-SubCell"/>
</dbReference>
<keyword evidence="7" id="KW-0406">Ion transport</keyword>
<feature type="transmembrane region" description="Helical" evidence="10">
    <location>
        <begin position="80"/>
        <end position="99"/>
    </location>
</feature>
<feature type="transmembrane region" description="Helical" evidence="10">
    <location>
        <begin position="180"/>
        <end position="204"/>
    </location>
</feature>
<evidence type="ECO:0000256" key="2">
    <source>
        <dbReference type="ARBA" id="ARBA00022448"/>
    </source>
</evidence>
<keyword evidence="6 10" id="KW-1133">Transmembrane helix</keyword>
<keyword evidence="2" id="KW-0813">Transport</keyword>
<dbReference type="PANTHER" id="PTHR32468:SF18">
    <property type="entry name" value="CATION_H(+) ANTIPORTER 1"/>
    <property type="match status" value="1"/>
</dbReference>
<evidence type="ECO:0000256" key="4">
    <source>
        <dbReference type="ARBA" id="ARBA00022692"/>
    </source>
</evidence>
<dbReference type="GO" id="GO:1902600">
    <property type="term" value="P:proton transmembrane transport"/>
    <property type="evidence" value="ECO:0007669"/>
    <property type="project" value="InterPro"/>
</dbReference>
<dbReference type="InterPro" id="IPR057291">
    <property type="entry name" value="CHX17_2nd"/>
</dbReference>
<dbReference type="GO" id="GO:0015297">
    <property type="term" value="F:antiporter activity"/>
    <property type="evidence" value="ECO:0007669"/>
    <property type="project" value="InterPro"/>
</dbReference>
<comment type="similarity">
    <text evidence="9">Belongs to the monovalent cation:proton antiporter 2 (CPA2) transporter (TC 2.A.37) family. CHX (TC 2.A.37.4) subfamily.</text>
</comment>
<dbReference type="Gene3D" id="1.20.1530.20">
    <property type="match status" value="1"/>
</dbReference>
<feature type="transmembrane region" description="Helical" evidence="10">
    <location>
        <begin position="234"/>
        <end position="255"/>
    </location>
</feature>
<feature type="transmembrane region" description="Helical" evidence="10">
    <location>
        <begin position="289"/>
        <end position="307"/>
    </location>
</feature>
<name>A0A822ZUV5_NELNU</name>
<evidence type="ECO:0000256" key="7">
    <source>
        <dbReference type="ARBA" id="ARBA00023065"/>
    </source>
</evidence>
<dbReference type="InterPro" id="IPR038770">
    <property type="entry name" value="Na+/solute_symporter_sf"/>
</dbReference>
<feature type="domain" description="Cation/H+ exchanger transmembrane" evidence="11">
    <location>
        <begin position="33"/>
        <end position="431"/>
    </location>
</feature>
<evidence type="ECO:0000259" key="12">
    <source>
        <dbReference type="Pfam" id="PF23256"/>
    </source>
</evidence>
<accession>A0A822ZUV5</accession>
<keyword evidence="8 10" id="KW-0472">Membrane</keyword>
<dbReference type="InterPro" id="IPR006153">
    <property type="entry name" value="Cation/H_exchanger_TM"/>
</dbReference>
<evidence type="ECO:0008006" key="16">
    <source>
        <dbReference type="Google" id="ProtNLM"/>
    </source>
</evidence>
<feature type="transmembrane region" description="Helical" evidence="10">
    <location>
        <begin position="319"/>
        <end position="337"/>
    </location>
</feature>
<evidence type="ECO:0000256" key="1">
    <source>
        <dbReference type="ARBA" id="ARBA00004141"/>
    </source>
</evidence>
<keyword evidence="15" id="KW-1185">Reference proteome</keyword>
<organism evidence="14 15">
    <name type="scientific">Nelumbo nucifera</name>
    <name type="common">Sacred lotus</name>
    <dbReference type="NCBI Taxonomy" id="4432"/>
    <lineage>
        <taxon>Eukaryota</taxon>
        <taxon>Viridiplantae</taxon>
        <taxon>Streptophyta</taxon>
        <taxon>Embryophyta</taxon>
        <taxon>Tracheophyta</taxon>
        <taxon>Spermatophyta</taxon>
        <taxon>Magnoliopsida</taxon>
        <taxon>Proteales</taxon>
        <taxon>Nelumbonaceae</taxon>
        <taxon>Nelumbo</taxon>
    </lineage>
</organism>
<dbReference type="Pfam" id="PF23256">
    <property type="entry name" value="CHX17_2nd"/>
    <property type="match status" value="1"/>
</dbReference>
<comment type="subcellular location">
    <subcellularLocation>
        <location evidence="1">Membrane</location>
        <topology evidence="1">Multi-pass membrane protein</topology>
    </subcellularLocation>
</comment>
<evidence type="ECO:0000256" key="9">
    <source>
        <dbReference type="ARBA" id="ARBA00038341"/>
    </source>
</evidence>
<gene>
    <name evidence="14" type="ORF">HUJ06_016583</name>
</gene>
<feature type="transmembrane region" description="Helical" evidence="10">
    <location>
        <begin position="17"/>
        <end position="39"/>
    </location>
</feature>
<evidence type="ECO:0000256" key="10">
    <source>
        <dbReference type="SAM" id="Phobius"/>
    </source>
</evidence>
<dbReference type="GO" id="GO:0006813">
    <property type="term" value="P:potassium ion transport"/>
    <property type="evidence" value="ECO:0007669"/>
    <property type="project" value="UniProtKB-KW"/>
</dbReference>
<dbReference type="Pfam" id="PF00999">
    <property type="entry name" value="Na_H_Exchanger"/>
    <property type="match status" value="1"/>
</dbReference>